<proteinExistence type="predicted"/>
<evidence type="ECO:0008006" key="8">
    <source>
        <dbReference type="Google" id="ProtNLM"/>
    </source>
</evidence>
<sequence>MHIVAIILQIILGLGFIMFGVMKFTSKEMVEGFNHFGLPQWLRVVTGLLELLGAAALLIGIWVPALAVIGGVGLAIIMFFAALTHIRAKDPIQQAFMPALLLILSAVVAILN</sequence>
<dbReference type="AlphaFoldDB" id="A0A511UZ78"/>
<dbReference type="InterPro" id="IPR032808">
    <property type="entry name" value="DoxX"/>
</dbReference>
<organism evidence="6 7">
    <name type="scientific">Cerasibacillus quisquiliarum</name>
    <dbReference type="NCBI Taxonomy" id="227865"/>
    <lineage>
        <taxon>Bacteria</taxon>
        <taxon>Bacillati</taxon>
        <taxon>Bacillota</taxon>
        <taxon>Bacilli</taxon>
        <taxon>Bacillales</taxon>
        <taxon>Bacillaceae</taxon>
        <taxon>Cerasibacillus</taxon>
    </lineage>
</organism>
<keyword evidence="2 5" id="KW-0812">Transmembrane</keyword>
<keyword evidence="3 5" id="KW-1133">Transmembrane helix</keyword>
<dbReference type="Proteomes" id="UP000321491">
    <property type="component" value="Unassembled WGS sequence"/>
</dbReference>
<gene>
    <name evidence="6" type="ORF">CQU01_10110</name>
</gene>
<keyword evidence="7" id="KW-1185">Reference proteome</keyword>
<protein>
    <recommendedName>
        <fullName evidence="8">DoxX family protein</fullName>
    </recommendedName>
</protein>
<name>A0A511UZ78_9BACI</name>
<dbReference type="GO" id="GO:0016020">
    <property type="term" value="C:membrane"/>
    <property type="evidence" value="ECO:0007669"/>
    <property type="project" value="UniProtKB-SubCell"/>
</dbReference>
<evidence type="ECO:0000256" key="1">
    <source>
        <dbReference type="ARBA" id="ARBA00004141"/>
    </source>
</evidence>
<dbReference type="EMBL" id="BJXW01000009">
    <property type="protein sequence ID" value="GEN30773.1"/>
    <property type="molecule type" value="Genomic_DNA"/>
</dbReference>
<accession>A0A511UZ78</accession>
<dbReference type="OrthoDB" id="2454358at2"/>
<evidence type="ECO:0000313" key="6">
    <source>
        <dbReference type="EMBL" id="GEN30773.1"/>
    </source>
</evidence>
<evidence type="ECO:0000256" key="2">
    <source>
        <dbReference type="ARBA" id="ARBA00022692"/>
    </source>
</evidence>
<evidence type="ECO:0000256" key="5">
    <source>
        <dbReference type="SAM" id="Phobius"/>
    </source>
</evidence>
<keyword evidence="4 5" id="KW-0472">Membrane</keyword>
<dbReference type="Pfam" id="PF13564">
    <property type="entry name" value="DoxX_2"/>
    <property type="match status" value="1"/>
</dbReference>
<dbReference type="RefSeq" id="WP_146936345.1">
    <property type="nucleotide sequence ID" value="NZ_BJXW01000009.1"/>
</dbReference>
<evidence type="ECO:0000256" key="3">
    <source>
        <dbReference type="ARBA" id="ARBA00022989"/>
    </source>
</evidence>
<evidence type="ECO:0000313" key="7">
    <source>
        <dbReference type="Proteomes" id="UP000321491"/>
    </source>
</evidence>
<evidence type="ECO:0000256" key="4">
    <source>
        <dbReference type="ARBA" id="ARBA00023136"/>
    </source>
</evidence>
<feature type="transmembrane region" description="Helical" evidence="5">
    <location>
        <begin position="95"/>
        <end position="111"/>
    </location>
</feature>
<reference evidence="6 7" key="1">
    <citation type="submission" date="2019-07" db="EMBL/GenBank/DDBJ databases">
        <title>Whole genome shotgun sequence of Cerasibacillus quisquiliarum NBRC 102429.</title>
        <authorList>
            <person name="Hosoyama A."/>
            <person name="Uohara A."/>
            <person name="Ohji S."/>
            <person name="Ichikawa N."/>
        </authorList>
    </citation>
    <scope>NUCLEOTIDE SEQUENCE [LARGE SCALE GENOMIC DNA]</scope>
    <source>
        <strain evidence="6 7">NBRC 102429</strain>
    </source>
</reference>
<comment type="subcellular location">
    <subcellularLocation>
        <location evidence="1">Membrane</location>
        <topology evidence="1">Multi-pass membrane protein</topology>
    </subcellularLocation>
</comment>
<feature type="transmembrane region" description="Helical" evidence="5">
    <location>
        <begin position="65"/>
        <end position="83"/>
    </location>
</feature>
<feature type="transmembrane region" description="Helical" evidence="5">
    <location>
        <begin position="41"/>
        <end position="59"/>
    </location>
</feature>
<feature type="transmembrane region" description="Helical" evidence="5">
    <location>
        <begin position="6"/>
        <end position="25"/>
    </location>
</feature>
<comment type="caution">
    <text evidence="6">The sequence shown here is derived from an EMBL/GenBank/DDBJ whole genome shotgun (WGS) entry which is preliminary data.</text>
</comment>